<dbReference type="AlphaFoldDB" id="A0AAD6IZM7"/>
<evidence type="ECO:0000256" key="1">
    <source>
        <dbReference type="SAM" id="MobiDB-lite"/>
    </source>
</evidence>
<comment type="caution">
    <text evidence="3">The sequence shown here is derived from an EMBL/GenBank/DDBJ whole genome shotgun (WGS) entry which is preliminary data.</text>
</comment>
<sequence>MKPDYPHVTTNILPSYIHPDNPKKQTESLLTMNTSPINNVFTNTDTTAGGNNNVAGVDGDGGPHVRYQEWANIHAGDSDNRRPAALHAYNLHIAIDVSGNGKLPPSSYQALPNGTVPDNNAPTFFHSIAIYFVSRPNGHNLTISNNSVPPTDDSGYVGPILALEEGSTVKHVNWAWPDCLSGINDLGEYNISIHQSFVWNSTEYYGVFDLPVVIRNGRGATRNATGCGLLNNLLLRDEDSDSNAGVVLGPVPDFGLGVTTNGSAGNPSPDGQNNGQNNGNGQDSNKDSGRDGGDGGGKEEPSEGAMEGGMEGGGRGDEAGGVFGAVVVSGLLAMSVFWTVFFAMLY</sequence>
<name>A0AAD6IZM7_DREDA</name>
<feature type="compositionally biased region" description="Gly residues" evidence="1">
    <location>
        <begin position="306"/>
        <end position="315"/>
    </location>
</feature>
<dbReference type="Proteomes" id="UP001221413">
    <property type="component" value="Unassembled WGS sequence"/>
</dbReference>
<keyword evidence="2" id="KW-0472">Membrane</keyword>
<keyword evidence="4" id="KW-1185">Reference proteome</keyword>
<gene>
    <name evidence="3" type="ORF">Dda_2463</name>
</gene>
<organism evidence="3 4">
    <name type="scientific">Drechslerella dactyloides</name>
    <name type="common">Nematode-trapping fungus</name>
    <name type="synonym">Arthrobotrys dactyloides</name>
    <dbReference type="NCBI Taxonomy" id="74499"/>
    <lineage>
        <taxon>Eukaryota</taxon>
        <taxon>Fungi</taxon>
        <taxon>Dikarya</taxon>
        <taxon>Ascomycota</taxon>
        <taxon>Pezizomycotina</taxon>
        <taxon>Orbiliomycetes</taxon>
        <taxon>Orbiliales</taxon>
        <taxon>Orbiliaceae</taxon>
        <taxon>Drechslerella</taxon>
    </lineage>
</organism>
<evidence type="ECO:0000256" key="2">
    <source>
        <dbReference type="SAM" id="Phobius"/>
    </source>
</evidence>
<feature type="compositionally biased region" description="Low complexity" evidence="1">
    <location>
        <begin position="265"/>
        <end position="283"/>
    </location>
</feature>
<dbReference type="EMBL" id="JAQGDS010000003">
    <property type="protein sequence ID" value="KAJ6261665.1"/>
    <property type="molecule type" value="Genomic_DNA"/>
</dbReference>
<feature type="transmembrane region" description="Helical" evidence="2">
    <location>
        <begin position="322"/>
        <end position="345"/>
    </location>
</feature>
<protein>
    <submittedName>
        <fullName evidence="3">Uncharacterized protein</fullName>
    </submittedName>
</protein>
<accession>A0AAD6IZM7</accession>
<keyword evidence="2" id="KW-0812">Transmembrane</keyword>
<keyword evidence="2" id="KW-1133">Transmembrane helix</keyword>
<proteinExistence type="predicted"/>
<evidence type="ECO:0000313" key="3">
    <source>
        <dbReference type="EMBL" id="KAJ6261665.1"/>
    </source>
</evidence>
<reference evidence="3" key="1">
    <citation type="submission" date="2023-01" db="EMBL/GenBank/DDBJ databases">
        <title>The chitinases involved in constricting ring structure development in the nematode-trapping fungus Drechslerella dactyloides.</title>
        <authorList>
            <person name="Wang R."/>
            <person name="Zhang L."/>
            <person name="Tang P."/>
            <person name="Li S."/>
            <person name="Liang L."/>
        </authorList>
    </citation>
    <scope>NUCLEOTIDE SEQUENCE</scope>
    <source>
        <strain evidence="3">YMF1.00031</strain>
    </source>
</reference>
<evidence type="ECO:0000313" key="4">
    <source>
        <dbReference type="Proteomes" id="UP001221413"/>
    </source>
</evidence>
<feature type="region of interest" description="Disordered" evidence="1">
    <location>
        <begin position="258"/>
        <end position="315"/>
    </location>
</feature>
<feature type="compositionally biased region" description="Basic and acidic residues" evidence="1">
    <location>
        <begin position="284"/>
        <end position="301"/>
    </location>
</feature>